<feature type="compositionally biased region" description="Gly residues" evidence="1">
    <location>
        <begin position="71"/>
        <end position="85"/>
    </location>
</feature>
<evidence type="ECO:0000256" key="1">
    <source>
        <dbReference type="SAM" id="MobiDB-lite"/>
    </source>
</evidence>
<sequence>MGDPDSVRALRPLPRLTMPGGRSLLRAVLVAALLGLAAAVLHAPPGCPPSASSSPGAAGPAGTTGQLDEGGSPGTTGQLDGGGSPGPDARETGGPPSADPTAGGSTAAGPTGAGSGDGSIRPVPLPSGAVGVPIRLAEPAALAVARPGTRVDLLAATPDRAGTEAALLAQAALVLDVLGADATDGSTALYLALRPDQAQRAVGLPEGTRFAVVVRG</sequence>
<accession>A0A1C4ULD0</accession>
<evidence type="ECO:0008006" key="4">
    <source>
        <dbReference type="Google" id="ProtNLM"/>
    </source>
</evidence>
<proteinExistence type="predicted"/>
<evidence type="ECO:0000313" key="3">
    <source>
        <dbReference type="Proteomes" id="UP000198224"/>
    </source>
</evidence>
<reference evidence="3" key="1">
    <citation type="submission" date="2016-06" db="EMBL/GenBank/DDBJ databases">
        <authorList>
            <person name="Varghese N."/>
            <person name="Submissions Spin"/>
        </authorList>
    </citation>
    <scope>NUCLEOTIDE SEQUENCE [LARGE SCALE GENOMIC DNA]</scope>
    <source>
        <strain evidence="3">DSM 45160</strain>
    </source>
</reference>
<keyword evidence="3" id="KW-1185">Reference proteome</keyword>
<gene>
    <name evidence="2" type="ORF">GA0070612_0532</name>
</gene>
<feature type="region of interest" description="Disordered" evidence="1">
    <location>
        <begin position="46"/>
        <end position="124"/>
    </location>
</feature>
<protein>
    <recommendedName>
        <fullName evidence="4">Flagellar biosynthesis protein FlgA</fullName>
    </recommendedName>
</protein>
<evidence type="ECO:0000313" key="2">
    <source>
        <dbReference type="EMBL" id="SCE72431.1"/>
    </source>
</evidence>
<dbReference type="AlphaFoldDB" id="A0A1C4ULD0"/>
<feature type="compositionally biased region" description="Low complexity" evidence="1">
    <location>
        <begin position="99"/>
        <end position="110"/>
    </location>
</feature>
<dbReference type="RefSeq" id="WP_197699297.1">
    <property type="nucleotide sequence ID" value="NZ_LT607409.1"/>
</dbReference>
<name>A0A1C4ULD0_9ACTN</name>
<dbReference type="EMBL" id="LT607409">
    <property type="protein sequence ID" value="SCE72431.1"/>
    <property type="molecule type" value="Genomic_DNA"/>
</dbReference>
<organism evidence="2 3">
    <name type="scientific">Micromonospora chokoriensis</name>
    <dbReference type="NCBI Taxonomy" id="356851"/>
    <lineage>
        <taxon>Bacteria</taxon>
        <taxon>Bacillati</taxon>
        <taxon>Actinomycetota</taxon>
        <taxon>Actinomycetes</taxon>
        <taxon>Micromonosporales</taxon>
        <taxon>Micromonosporaceae</taxon>
        <taxon>Micromonospora</taxon>
    </lineage>
</organism>
<feature type="compositionally biased region" description="Low complexity" evidence="1">
    <location>
        <begin position="46"/>
        <end position="61"/>
    </location>
</feature>
<dbReference type="Proteomes" id="UP000198224">
    <property type="component" value="Chromosome I"/>
</dbReference>